<evidence type="ECO:0000313" key="3">
    <source>
        <dbReference type="EMBL" id="GCC51735.1"/>
    </source>
</evidence>
<dbReference type="OrthoDB" id="9805931at2"/>
<comment type="caution">
    <text evidence="3">The sequence shown here is derived from an EMBL/GenBank/DDBJ whole genome shotgun (WGS) entry which is preliminary data.</text>
</comment>
<evidence type="ECO:0000313" key="4">
    <source>
        <dbReference type="Proteomes" id="UP000288227"/>
    </source>
</evidence>
<dbReference type="RefSeq" id="WP_160118629.1">
    <property type="nucleotide sequence ID" value="NZ_BHXQ01000003.1"/>
</dbReference>
<proteinExistence type="predicted"/>
<dbReference type="PANTHER" id="PTHR36504:SF1">
    <property type="entry name" value="LIPOPOLYSACCHARIDE EXPORT SYSTEM PROTEIN LPTA"/>
    <property type="match status" value="1"/>
</dbReference>
<accession>A0A401UA22</accession>
<dbReference type="GO" id="GO:0030288">
    <property type="term" value="C:outer membrane-bounded periplasmic space"/>
    <property type="evidence" value="ECO:0007669"/>
    <property type="project" value="TreeGrafter"/>
</dbReference>
<dbReference type="Pfam" id="PF13100">
    <property type="entry name" value="OstA_2"/>
    <property type="match status" value="1"/>
</dbReference>
<sequence length="525" mass="59405">MNAVRSQLLRFASWPSLSSTFGAIILFIFILGNTNQAFAQRKKGSSKVDIKNSDRIKGGQTATGEKFRRFIGNVILAQNTTTIYCDSAHLFDKTNIVEAFGKIRITEGDSVTVTGKSLIYEGDKRLAKLRGNVVFTKLATATLYTDFLDYDRTKNTAYYFNNGKLVDSTNVLTSNKGYYNVNSNLSSFKKLVVVTNPDYTMSADSLQYNSATKIIYFVTPTTVIDKDSATFVYDKGSYNTLQKKSDLQQGVGENEDYTISGKSYSLDDLNKIYRIRGDVVMTSKENSLIIYGQASDAYKLKNISKVYDRAYMAKITDEGDTLFMTADTLVSIDSEDATKKRILAYNNVRIFKNDLQGIADSVEYRVADSTIIFYKKPVLWTTENQLSADSISMLISNNTISKIFLNTNAFVISEDTILHDFNQIKGKKMIADFQDQKLHRVYVNGNAENIYFALDEKDNSMMGMNKIICSRILIRFKDGKVDTFSSYVKPEAQFIPPHELLDGDKRLRGFLWQIEKRPLKKDVIR</sequence>
<dbReference type="Proteomes" id="UP000288227">
    <property type="component" value="Unassembled WGS sequence"/>
</dbReference>
<dbReference type="GO" id="GO:0017089">
    <property type="term" value="F:glycolipid transfer activity"/>
    <property type="evidence" value="ECO:0007669"/>
    <property type="project" value="TreeGrafter"/>
</dbReference>
<keyword evidence="1" id="KW-0732">Signal</keyword>
<dbReference type="EMBL" id="BHXQ01000003">
    <property type="protein sequence ID" value="GCC51735.1"/>
    <property type="molecule type" value="Genomic_DNA"/>
</dbReference>
<dbReference type="InterPro" id="IPR052037">
    <property type="entry name" value="LPS_export_LptA"/>
</dbReference>
<gene>
    <name evidence="3" type="ORF">SanaruYs_19640</name>
</gene>
<evidence type="ECO:0000256" key="1">
    <source>
        <dbReference type="ARBA" id="ARBA00022729"/>
    </source>
</evidence>
<feature type="domain" description="Organic solvent tolerance-like N-terminal" evidence="2">
    <location>
        <begin position="46"/>
        <end position="204"/>
    </location>
</feature>
<reference evidence="3 4" key="1">
    <citation type="submission" date="2018-11" db="EMBL/GenBank/DDBJ databases">
        <title>Chryseotalea sanarue gen. nov., sp., nov., a member of the family Cytophagaceae, isolated from a brackish lake in Hamamatsu Japan.</title>
        <authorList>
            <person name="Maejima Y."/>
            <person name="Iino T."/>
            <person name="Muraguchi Y."/>
            <person name="Fukuda K."/>
            <person name="Ohkuma M."/>
            <person name="Moriuchi R."/>
            <person name="Dohra H."/>
            <person name="Kimbara K."/>
            <person name="Shintani M."/>
        </authorList>
    </citation>
    <scope>NUCLEOTIDE SEQUENCE [LARGE SCALE GENOMIC DNA]</scope>
    <source>
        <strain evidence="3 4">Ys</strain>
    </source>
</reference>
<evidence type="ECO:0000259" key="2">
    <source>
        <dbReference type="Pfam" id="PF13100"/>
    </source>
</evidence>
<name>A0A401UA22_9BACT</name>
<dbReference type="Gene3D" id="2.60.450.10">
    <property type="entry name" value="Lipopolysaccharide (LPS) transport protein A like domain"/>
    <property type="match status" value="3"/>
</dbReference>
<dbReference type="AlphaFoldDB" id="A0A401UA22"/>
<keyword evidence="4" id="KW-1185">Reference proteome</keyword>
<protein>
    <submittedName>
        <fullName evidence="3">Organic solvent tolerance protein OstA</fullName>
    </submittedName>
</protein>
<dbReference type="GO" id="GO:0009279">
    <property type="term" value="C:cell outer membrane"/>
    <property type="evidence" value="ECO:0007669"/>
    <property type="project" value="TreeGrafter"/>
</dbReference>
<dbReference type="PANTHER" id="PTHR36504">
    <property type="entry name" value="LIPOPOLYSACCHARIDE EXPORT SYSTEM PROTEIN LPTA"/>
    <property type="match status" value="1"/>
</dbReference>
<organism evidence="3 4">
    <name type="scientific">Chryseotalea sanaruensis</name>
    <dbReference type="NCBI Taxonomy" id="2482724"/>
    <lineage>
        <taxon>Bacteria</taxon>
        <taxon>Pseudomonadati</taxon>
        <taxon>Bacteroidota</taxon>
        <taxon>Cytophagia</taxon>
        <taxon>Cytophagales</taxon>
        <taxon>Chryseotaleaceae</taxon>
        <taxon>Chryseotalea</taxon>
    </lineage>
</organism>
<dbReference type="InterPro" id="IPR005653">
    <property type="entry name" value="OstA-like_N"/>
</dbReference>
<dbReference type="GO" id="GO:0015920">
    <property type="term" value="P:lipopolysaccharide transport"/>
    <property type="evidence" value="ECO:0007669"/>
    <property type="project" value="TreeGrafter"/>
</dbReference>